<reference evidence="2 3" key="1">
    <citation type="submission" date="2023-07" db="EMBL/GenBank/DDBJ databases">
        <title>Comparative genomics of wheat-associated soil bacteria to identify genetic determinants of phenazine resistance.</title>
        <authorList>
            <person name="Mouncey N."/>
        </authorList>
    </citation>
    <scope>NUCLEOTIDE SEQUENCE [LARGE SCALE GENOMIC DNA]</scope>
    <source>
        <strain evidence="2 3">W4I9-1</strain>
    </source>
</reference>
<dbReference type="RefSeq" id="WP_307297312.1">
    <property type="nucleotide sequence ID" value="NZ_JAUSXV010000001.1"/>
</dbReference>
<dbReference type="AlphaFoldDB" id="A0AAW8EZW3"/>
<organism evidence="2 3">
    <name type="scientific">Microbacterium natoriense</name>
    <dbReference type="NCBI Taxonomy" id="284570"/>
    <lineage>
        <taxon>Bacteria</taxon>
        <taxon>Bacillati</taxon>
        <taxon>Actinomycetota</taxon>
        <taxon>Actinomycetes</taxon>
        <taxon>Micrococcales</taxon>
        <taxon>Microbacteriaceae</taxon>
        <taxon>Microbacterium</taxon>
    </lineage>
</organism>
<dbReference type="Proteomes" id="UP001244427">
    <property type="component" value="Unassembled WGS sequence"/>
</dbReference>
<dbReference type="SUPFAM" id="SSF47413">
    <property type="entry name" value="lambda repressor-like DNA-binding domains"/>
    <property type="match status" value="1"/>
</dbReference>
<dbReference type="Pfam" id="PF13560">
    <property type="entry name" value="HTH_31"/>
    <property type="match status" value="1"/>
</dbReference>
<evidence type="ECO:0000259" key="1">
    <source>
        <dbReference type="PROSITE" id="PS50943"/>
    </source>
</evidence>
<proteinExistence type="predicted"/>
<dbReference type="PROSITE" id="PS50943">
    <property type="entry name" value="HTH_CROC1"/>
    <property type="match status" value="1"/>
</dbReference>
<keyword evidence="2" id="KW-0238">DNA-binding</keyword>
<dbReference type="EMBL" id="JAUSXV010000001">
    <property type="protein sequence ID" value="MDQ0648537.1"/>
    <property type="molecule type" value="Genomic_DNA"/>
</dbReference>
<keyword evidence="3" id="KW-1185">Reference proteome</keyword>
<dbReference type="GO" id="GO:0003677">
    <property type="term" value="F:DNA binding"/>
    <property type="evidence" value="ECO:0007669"/>
    <property type="project" value="UniProtKB-KW"/>
</dbReference>
<name>A0AAW8EZW3_9MICO</name>
<protein>
    <submittedName>
        <fullName evidence="2">DNA-binding XRE family transcriptional regulator</fullName>
    </submittedName>
</protein>
<accession>A0AAW8EZW3</accession>
<comment type="caution">
    <text evidence="2">The sequence shown here is derived from an EMBL/GenBank/DDBJ whole genome shotgun (WGS) entry which is preliminary data.</text>
</comment>
<gene>
    <name evidence="2" type="ORF">QFZ53_002733</name>
</gene>
<dbReference type="InterPro" id="IPR010982">
    <property type="entry name" value="Lambda_DNA-bd_dom_sf"/>
</dbReference>
<sequence>MHVGEPDLAQLSLVLNRYREISGMTFEQLAERSGLSRQTLLNISAGRNYGDLRTWLKLASAFEVSLDAMLSDVWNEETR</sequence>
<dbReference type="InterPro" id="IPR001387">
    <property type="entry name" value="Cro/C1-type_HTH"/>
</dbReference>
<evidence type="ECO:0000313" key="3">
    <source>
        <dbReference type="Proteomes" id="UP001244427"/>
    </source>
</evidence>
<dbReference type="CDD" id="cd00093">
    <property type="entry name" value="HTH_XRE"/>
    <property type="match status" value="1"/>
</dbReference>
<evidence type="ECO:0000313" key="2">
    <source>
        <dbReference type="EMBL" id="MDQ0648537.1"/>
    </source>
</evidence>
<dbReference type="SMART" id="SM00530">
    <property type="entry name" value="HTH_XRE"/>
    <property type="match status" value="1"/>
</dbReference>
<feature type="domain" description="HTH cro/C1-type" evidence="1">
    <location>
        <begin position="15"/>
        <end position="69"/>
    </location>
</feature>
<dbReference type="Gene3D" id="1.10.260.40">
    <property type="entry name" value="lambda repressor-like DNA-binding domains"/>
    <property type="match status" value="1"/>
</dbReference>